<sequence length="616" mass="66691">MDATAAFENPVRASFTAVRRGGPIKIETRSGTAIAFNLAGDPWLPYLSVSGQPHEGSIRHVLTAAHEIRDLSVDSPTQYPVLIRFLLAVLHRALGMRNGIQHPAQPRSKGSWIDLYRRGSFPPEPIAAYLDHWATRLDLFDPAAPFGQTPGLNARGDARKPTNLLIPHAASGNNAPIFSAARDRRPVALTPAEAARWLLHLHAWDTAGIKTGAVGDPAAKQGKTTGNRTGHLGSLGVLIPTGTTLWETLMFNLRVLNDDICPDDDLPFWERPPSTPEWTTAHPAGVLTLYGWQSRRVRLFPEASQSGVVVREVLVCAGDRIADPTGLTRLEPHSAWYPVDGGSPGTRGKDDGAAGSGVDSGPGHRPIRHRPGQQLWRGLGGILGRRFDKESGIAKSPVPAALHHINSLRLPQERVLQIRAFGITYGIQSAVIDETYTDTLPLPVALLRPEGQGVLDSVAVDSVRDSDTAAWTLGRLAADIAYCSGGDDEAQKAQHRRAQDRLYAVLDQPFREWVAGLVDEERAEEYRVAWHRRVHKEASRIAGSLLADAPPTALRTRMRAPKPGAKDKRPIPVNLPLIHGEFYRSLARALPQAGGTDPTSGAEAADQQDDANGGAL</sequence>
<proteinExistence type="predicted"/>
<feature type="compositionally biased region" description="Low complexity" evidence="1">
    <location>
        <begin position="601"/>
        <end position="616"/>
    </location>
</feature>
<keyword evidence="3" id="KW-1185">Reference proteome</keyword>
<dbReference type="Gene3D" id="1.10.132.100">
    <property type="match status" value="1"/>
</dbReference>
<gene>
    <name evidence="2" type="ORF">HNR12_002790</name>
</gene>
<dbReference type="Pfam" id="PF09481">
    <property type="entry name" value="CRISPR_Cse1"/>
    <property type="match status" value="1"/>
</dbReference>
<reference evidence="2 3" key="1">
    <citation type="submission" date="2020-07" db="EMBL/GenBank/DDBJ databases">
        <title>Sequencing the genomes of 1000 actinobacteria strains.</title>
        <authorList>
            <person name="Klenk H.-P."/>
        </authorList>
    </citation>
    <scope>NUCLEOTIDE SEQUENCE [LARGE SCALE GENOMIC DNA]</scope>
    <source>
        <strain evidence="2 3">DSM 45927</strain>
    </source>
</reference>
<comment type="caution">
    <text evidence="2">The sequence shown here is derived from an EMBL/GenBank/DDBJ whole genome shotgun (WGS) entry which is preliminary data.</text>
</comment>
<organism evidence="2 3">
    <name type="scientific">Streptomonospora nanhaiensis</name>
    <dbReference type="NCBI Taxonomy" id="1323731"/>
    <lineage>
        <taxon>Bacteria</taxon>
        <taxon>Bacillati</taxon>
        <taxon>Actinomycetota</taxon>
        <taxon>Actinomycetes</taxon>
        <taxon>Streptosporangiales</taxon>
        <taxon>Nocardiopsidaceae</taxon>
        <taxon>Streptomonospora</taxon>
    </lineage>
</organism>
<evidence type="ECO:0000313" key="2">
    <source>
        <dbReference type="EMBL" id="NYI96513.1"/>
    </source>
</evidence>
<protein>
    <submittedName>
        <fullName evidence="2">CRISPR system Cascade subunit CasA</fullName>
    </submittedName>
</protein>
<dbReference type="EMBL" id="JACCFO010000001">
    <property type="protein sequence ID" value="NYI96513.1"/>
    <property type="molecule type" value="Genomic_DNA"/>
</dbReference>
<dbReference type="AlphaFoldDB" id="A0A853BMS4"/>
<feature type="region of interest" description="Disordered" evidence="1">
    <location>
        <begin position="332"/>
        <end position="371"/>
    </location>
</feature>
<dbReference type="RefSeq" id="WP_179767864.1">
    <property type="nucleotide sequence ID" value="NZ_JACCFO010000001.1"/>
</dbReference>
<dbReference type="NCBIfam" id="TIGR02547">
    <property type="entry name" value="casA_cse1"/>
    <property type="match status" value="1"/>
</dbReference>
<evidence type="ECO:0000313" key="3">
    <source>
        <dbReference type="Proteomes" id="UP000575985"/>
    </source>
</evidence>
<dbReference type="Proteomes" id="UP000575985">
    <property type="component" value="Unassembled WGS sequence"/>
</dbReference>
<accession>A0A853BMS4</accession>
<name>A0A853BMS4_9ACTN</name>
<dbReference type="CDD" id="cd09729">
    <property type="entry name" value="Cse1_I-E"/>
    <property type="match status" value="1"/>
</dbReference>
<evidence type="ECO:0000256" key="1">
    <source>
        <dbReference type="SAM" id="MobiDB-lite"/>
    </source>
</evidence>
<feature type="region of interest" description="Disordered" evidence="1">
    <location>
        <begin position="591"/>
        <end position="616"/>
    </location>
</feature>
<dbReference type="InterPro" id="IPR013381">
    <property type="entry name" value="CRISPR-assoc_prot_Cse1"/>
</dbReference>